<dbReference type="GO" id="GO:0006281">
    <property type="term" value="P:DNA repair"/>
    <property type="evidence" value="ECO:0007669"/>
    <property type="project" value="UniProtKB-KW"/>
</dbReference>
<dbReference type="Proteomes" id="UP000694392">
    <property type="component" value="Unplaced"/>
</dbReference>
<evidence type="ECO:0000313" key="9">
    <source>
        <dbReference type="Proteomes" id="UP000694392"/>
    </source>
</evidence>
<keyword evidence="3" id="KW-0227">DNA damage</keyword>
<comment type="subcellular location">
    <subcellularLocation>
        <location evidence="1">Nucleus</location>
    </subcellularLocation>
</comment>
<feature type="region of interest" description="Disordered" evidence="6">
    <location>
        <begin position="1"/>
        <end position="77"/>
    </location>
</feature>
<dbReference type="PROSITE" id="PS50172">
    <property type="entry name" value="BRCT"/>
    <property type="match status" value="1"/>
</dbReference>
<evidence type="ECO:0000259" key="7">
    <source>
        <dbReference type="PROSITE" id="PS50172"/>
    </source>
</evidence>
<evidence type="ECO:0000313" key="8">
    <source>
        <dbReference type="Ensembl" id="ENSSPUP00000017475.1"/>
    </source>
</evidence>
<feature type="compositionally biased region" description="Basic and acidic residues" evidence="6">
    <location>
        <begin position="51"/>
        <end position="61"/>
    </location>
</feature>
<keyword evidence="2" id="KW-0597">Phosphoprotein</keyword>
<dbReference type="SMART" id="SM00292">
    <property type="entry name" value="BRCT"/>
    <property type="match status" value="1"/>
</dbReference>
<dbReference type="InterPro" id="IPR036420">
    <property type="entry name" value="BRCT_dom_sf"/>
</dbReference>
<accession>A0A8D0L9I1</accession>
<keyword evidence="4" id="KW-0234">DNA repair</keyword>
<dbReference type="PANTHER" id="PTHR23196">
    <property type="entry name" value="PAX TRANSCRIPTION ACTIVATION DOMAIN INTERACTING PROTEIN"/>
    <property type="match status" value="1"/>
</dbReference>
<dbReference type="Gene3D" id="3.40.50.10190">
    <property type="entry name" value="BRCT domain"/>
    <property type="match status" value="1"/>
</dbReference>
<dbReference type="Ensembl" id="ENSSPUT00000018604.1">
    <property type="protein sequence ID" value="ENSSPUP00000017475.1"/>
    <property type="gene ID" value="ENSSPUG00000013506.1"/>
</dbReference>
<feature type="compositionally biased region" description="Polar residues" evidence="6">
    <location>
        <begin position="65"/>
        <end position="77"/>
    </location>
</feature>
<feature type="compositionally biased region" description="Low complexity" evidence="6">
    <location>
        <begin position="17"/>
        <end position="26"/>
    </location>
</feature>
<keyword evidence="5" id="KW-0539">Nucleus</keyword>
<feature type="region of interest" description="Disordered" evidence="6">
    <location>
        <begin position="184"/>
        <end position="212"/>
    </location>
</feature>
<evidence type="ECO:0000256" key="3">
    <source>
        <dbReference type="ARBA" id="ARBA00022763"/>
    </source>
</evidence>
<name>A0A8D0L9I1_SPHPU</name>
<reference evidence="8" key="2">
    <citation type="submission" date="2025-09" db="UniProtKB">
        <authorList>
            <consortium name="Ensembl"/>
        </authorList>
    </citation>
    <scope>IDENTIFICATION</scope>
</reference>
<evidence type="ECO:0000256" key="1">
    <source>
        <dbReference type="ARBA" id="ARBA00004123"/>
    </source>
</evidence>
<dbReference type="GeneTree" id="ENSGT00940000161757"/>
<dbReference type="SUPFAM" id="SSF52113">
    <property type="entry name" value="BRCT domain"/>
    <property type="match status" value="1"/>
</dbReference>
<organism evidence="8 9">
    <name type="scientific">Sphenodon punctatus</name>
    <name type="common">Tuatara</name>
    <name type="synonym">Hatteria punctata</name>
    <dbReference type="NCBI Taxonomy" id="8508"/>
    <lineage>
        <taxon>Eukaryota</taxon>
        <taxon>Metazoa</taxon>
        <taxon>Chordata</taxon>
        <taxon>Craniata</taxon>
        <taxon>Vertebrata</taxon>
        <taxon>Euteleostomi</taxon>
        <taxon>Lepidosauria</taxon>
        <taxon>Sphenodontia</taxon>
        <taxon>Sphenodontidae</taxon>
        <taxon>Sphenodon</taxon>
    </lineage>
</organism>
<evidence type="ECO:0000256" key="2">
    <source>
        <dbReference type="ARBA" id="ARBA00022553"/>
    </source>
</evidence>
<dbReference type="InterPro" id="IPR001357">
    <property type="entry name" value="BRCT_dom"/>
</dbReference>
<dbReference type="PANTHER" id="PTHR23196:SF34">
    <property type="entry name" value="MEDIATOR OF DNA DAMAGE CHECKPOINT PROTEIN 1"/>
    <property type="match status" value="1"/>
</dbReference>
<evidence type="ECO:0000256" key="6">
    <source>
        <dbReference type="SAM" id="MobiDB-lite"/>
    </source>
</evidence>
<dbReference type="Pfam" id="PF16770">
    <property type="entry name" value="RTT107_BRCT_5"/>
    <property type="match status" value="1"/>
</dbReference>
<proteinExistence type="predicted"/>
<feature type="compositionally biased region" description="Pro residues" evidence="6">
    <location>
        <begin position="27"/>
        <end position="41"/>
    </location>
</feature>
<dbReference type="CDD" id="cd17744">
    <property type="entry name" value="BRCT_MDC1_rpt1"/>
    <property type="match status" value="1"/>
</dbReference>
<dbReference type="InterPro" id="IPR051579">
    <property type="entry name" value="DDR_Transcriptional_Reg"/>
</dbReference>
<dbReference type="AlphaFoldDB" id="A0A8D0L9I1"/>
<evidence type="ECO:0000256" key="4">
    <source>
        <dbReference type="ARBA" id="ARBA00023204"/>
    </source>
</evidence>
<protein>
    <recommendedName>
        <fullName evidence="7">BRCT domain-containing protein</fullName>
    </recommendedName>
</protein>
<reference evidence="8" key="1">
    <citation type="submission" date="2025-08" db="UniProtKB">
        <authorList>
            <consortium name="Ensembl"/>
        </authorList>
    </citation>
    <scope>IDENTIFICATION</scope>
</reference>
<feature type="domain" description="BRCT" evidence="7">
    <location>
        <begin position="78"/>
        <end position="156"/>
    </location>
</feature>
<keyword evidence="9" id="KW-1185">Reference proteome</keyword>
<sequence>ETKEETKRTQPARRAQRTAPTSTATPPKEPAAAPTPPPEPPVSSGRRLRRQSTESKEEAKRTQPSRRSQGSVPTNTATPKVLFTGVIDEAGERVVVSLGGSLAESVYDCTHLVTDRVRRTVKFLCTLARGVPIVTLEWLHKSGRNSCFLAPGGFLVEDPEQEQNFGFSLVESLQRAQRSGGVLQVRLSSPPTPPPPDGCPISQFSSHPWVGQ</sequence>
<dbReference type="GO" id="GO:0005634">
    <property type="term" value="C:nucleus"/>
    <property type="evidence" value="ECO:0007669"/>
    <property type="project" value="UniProtKB-SubCell"/>
</dbReference>
<evidence type="ECO:0000256" key="5">
    <source>
        <dbReference type="ARBA" id="ARBA00023242"/>
    </source>
</evidence>